<feature type="region of interest" description="Disordered" evidence="1">
    <location>
        <begin position="1"/>
        <end position="59"/>
    </location>
</feature>
<accession>A0A834FIY5</accession>
<name>A0A834FIY5_ORYME</name>
<protein>
    <submittedName>
        <fullName evidence="2">Uncharacterized protein</fullName>
    </submittedName>
</protein>
<feature type="compositionally biased region" description="Basic and acidic residues" evidence="1">
    <location>
        <begin position="183"/>
        <end position="197"/>
    </location>
</feature>
<feature type="compositionally biased region" description="Basic and acidic residues" evidence="1">
    <location>
        <begin position="33"/>
        <end position="59"/>
    </location>
</feature>
<feature type="compositionally biased region" description="Basic and acidic residues" evidence="1">
    <location>
        <begin position="210"/>
        <end position="219"/>
    </location>
</feature>
<evidence type="ECO:0000313" key="3">
    <source>
        <dbReference type="Proteomes" id="UP000646548"/>
    </source>
</evidence>
<sequence length="219" mass="25383">MCVKEEENAQNMQGELSGDADDLDSGRSSLIADADREMSEVEKCQTESKSDQCDLEEPSKCEEMLHQESVAVDEMVSVSNREREQTLVEKERMAEPVSVMEREKTMRNLVDIQRKVEQKQQRDKERQLLRVQERLSIIQNRKAEGDLLGVKHTDRLKHLTQDLLKKDKIRQKAVVRERLEQVRRERSSIMQSKRDRNTAGFKELLAPVAHHQDVESGSD</sequence>
<organism evidence="2 3">
    <name type="scientific">Oryzias melastigma</name>
    <name type="common">Marine medaka</name>
    <dbReference type="NCBI Taxonomy" id="30732"/>
    <lineage>
        <taxon>Eukaryota</taxon>
        <taxon>Metazoa</taxon>
        <taxon>Chordata</taxon>
        <taxon>Craniata</taxon>
        <taxon>Vertebrata</taxon>
        <taxon>Euteleostomi</taxon>
        <taxon>Actinopterygii</taxon>
        <taxon>Neopterygii</taxon>
        <taxon>Teleostei</taxon>
        <taxon>Neoteleostei</taxon>
        <taxon>Acanthomorphata</taxon>
        <taxon>Ovalentaria</taxon>
        <taxon>Atherinomorphae</taxon>
        <taxon>Beloniformes</taxon>
        <taxon>Adrianichthyidae</taxon>
        <taxon>Oryziinae</taxon>
        <taxon>Oryzias</taxon>
    </lineage>
</organism>
<feature type="region of interest" description="Disordered" evidence="1">
    <location>
        <begin position="183"/>
        <end position="219"/>
    </location>
</feature>
<proteinExistence type="predicted"/>
<feature type="region of interest" description="Disordered" evidence="1">
    <location>
        <begin position="79"/>
        <end position="98"/>
    </location>
</feature>
<dbReference type="AlphaFoldDB" id="A0A834FIY5"/>
<feature type="compositionally biased region" description="Basic and acidic residues" evidence="1">
    <location>
        <begin position="80"/>
        <end position="98"/>
    </location>
</feature>
<dbReference type="EMBL" id="WKFB01000120">
    <property type="protein sequence ID" value="KAF6735048.1"/>
    <property type="molecule type" value="Genomic_DNA"/>
</dbReference>
<gene>
    <name evidence="2" type="ORF">FQA47_002632</name>
</gene>
<dbReference type="Proteomes" id="UP000646548">
    <property type="component" value="Unassembled WGS sequence"/>
</dbReference>
<reference evidence="2" key="1">
    <citation type="journal article" name="BMC Genomics">
        <title>Long-read sequencing and de novo genome assembly of marine medaka (Oryzias melastigma).</title>
        <authorList>
            <person name="Liang P."/>
            <person name="Saqib H.S.A."/>
            <person name="Ni X."/>
            <person name="Shen Y."/>
        </authorList>
    </citation>
    <scope>NUCLEOTIDE SEQUENCE</scope>
    <source>
        <strain evidence="2">Bigg-433</strain>
    </source>
</reference>
<evidence type="ECO:0000313" key="2">
    <source>
        <dbReference type="EMBL" id="KAF6735048.1"/>
    </source>
</evidence>
<comment type="caution">
    <text evidence="2">The sequence shown here is derived from an EMBL/GenBank/DDBJ whole genome shotgun (WGS) entry which is preliminary data.</text>
</comment>
<evidence type="ECO:0000256" key="1">
    <source>
        <dbReference type="SAM" id="MobiDB-lite"/>
    </source>
</evidence>